<proteinExistence type="predicted"/>
<feature type="region of interest" description="Disordered" evidence="1">
    <location>
        <begin position="20"/>
        <end position="47"/>
    </location>
</feature>
<accession>A0A6C0ATC0</accession>
<dbReference type="AlphaFoldDB" id="A0A6C0ATC0"/>
<protein>
    <submittedName>
        <fullName evidence="2">Uncharacterized protein</fullName>
    </submittedName>
</protein>
<evidence type="ECO:0000313" key="2">
    <source>
        <dbReference type="EMBL" id="QHS83022.1"/>
    </source>
</evidence>
<feature type="compositionally biased region" description="Acidic residues" evidence="1">
    <location>
        <begin position="37"/>
        <end position="47"/>
    </location>
</feature>
<name>A0A6C0ATC0_9ZZZZ</name>
<feature type="region of interest" description="Disordered" evidence="1">
    <location>
        <begin position="63"/>
        <end position="86"/>
    </location>
</feature>
<sequence length="239" mass="25528">MAAAVDSGALRVAADVRPFDYDWSDSSSDSDATRAEFDDEYDSDATEPESLFQCGGAVVDSSTAESNDKAHAAAPPAAADDSDSDEDVVLGTAGVNVARQCAVVDSGIAVKSMTAAESRALLMDWTVWRRCFTAFDAVRARWPDARSSSIRAAVLRSALAARDTAVLDMAREHARVFEAAMAHVQKYHGAGYLEPIVRDVDLPGGLAAWSYAFDRVMAAPPGARAVQLRYLLSRSMRGC</sequence>
<organism evidence="2">
    <name type="scientific">viral metagenome</name>
    <dbReference type="NCBI Taxonomy" id="1070528"/>
    <lineage>
        <taxon>unclassified sequences</taxon>
        <taxon>metagenomes</taxon>
        <taxon>organismal metagenomes</taxon>
    </lineage>
</organism>
<dbReference type="EMBL" id="MN740864">
    <property type="protein sequence ID" value="QHS83022.1"/>
    <property type="molecule type" value="Genomic_DNA"/>
</dbReference>
<reference evidence="2" key="1">
    <citation type="journal article" date="2020" name="Nature">
        <title>Giant virus diversity and host interactions through global metagenomics.</title>
        <authorList>
            <person name="Schulz F."/>
            <person name="Roux S."/>
            <person name="Paez-Espino D."/>
            <person name="Jungbluth S."/>
            <person name="Walsh D.A."/>
            <person name="Denef V.J."/>
            <person name="McMahon K.D."/>
            <person name="Konstantinidis K.T."/>
            <person name="Eloe-Fadrosh E.A."/>
            <person name="Kyrpides N.C."/>
            <person name="Woyke T."/>
        </authorList>
    </citation>
    <scope>NUCLEOTIDE SEQUENCE</scope>
    <source>
        <strain evidence="2">GVMAG-S-1103017-74</strain>
    </source>
</reference>
<evidence type="ECO:0000256" key="1">
    <source>
        <dbReference type="SAM" id="MobiDB-lite"/>
    </source>
</evidence>